<dbReference type="EMBL" id="CP058601">
    <property type="protein sequence ID" value="QLG51153.1"/>
    <property type="molecule type" value="Genomic_DNA"/>
</dbReference>
<evidence type="ECO:0000313" key="2">
    <source>
        <dbReference type="EMBL" id="QLG51153.1"/>
    </source>
</evidence>
<dbReference type="OrthoDB" id="9782at2157"/>
<feature type="domain" description="MobA-like NTP transferase" evidence="1">
    <location>
        <begin position="2"/>
        <end position="129"/>
    </location>
</feature>
<dbReference type="GO" id="GO:0016779">
    <property type="term" value="F:nucleotidyltransferase activity"/>
    <property type="evidence" value="ECO:0007669"/>
    <property type="project" value="UniProtKB-ARBA"/>
</dbReference>
<organism evidence="2 3">
    <name type="scientific">Natrinema halophilum</name>
    <dbReference type="NCBI Taxonomy" id="1699371"/>
    <lineage>
        <taxon>Archaea</taxon>
        <taxon>Methanobacteriati</taxon>
        <taxon>Methanobacteriota</taxon>
        <taxon>Stenosarchaea group</taxon>
        <taxon>Halobacteria</taxon>
        <taxon>Halobacteriales</taxon>
        <taxon>Natrialbaceae</taxon>
        <taxon>Natrinema</taxon>
    </lineage>
</organism>
<dbReference type="Pfam" id="PF12804">
    <property type="entry name" value="NTP_transf_3"/>
    <property type="match status" value="1"/>
</dbReference>
<reference evidence="2 3" key="1">
    <citation type="submission" date="2020-07" db="EMBL/GenBank/DDBJ databases">
        <authorList>
            <person name="Cui H."/>
        </authorList>
    </citation>
    <scope>NUCLEOTIDE SEQUENCE [LARGE SCALE GENOMIC DNA]</scope>
    <source>
        <strain evidence="2 3">YPL8</strain>
    </source>
</reference>
<dbReference type="KEGG" id="haly:HYG82_06040"/>
<sequence length="195" mass="20638">MCGGTGTRLESTHEKPLYPIDGTAMIDRVVTALRESGIETIYAAVSTNAPSTRSHLERAAGVMTIETSGDGYVPDLMAALERDDLSSPVLTVAADLPLLEASCIDRVLAAHGSGDGSRTVCVPAALKQRLGVSIDARLEPDDHLVPTGVNVVGDADDSTTMTDVYYDIRFAVNVNRLEDAGIAARRLRDRRTAGG</sequence>
<dbReference type="InterPro" id="IPR025877">
    <property type="entry name" value="MobA-like_NTP_Trfase"/>
</dbReference>
<evidence type="ECO:0000259" key="1">
    <source>
        <dbReference type="Pfam" id="PF12804"/>
    </source>
</evidence>
<dbReference type="GeneID" id="56032833"/>
<proteinExistence type="predicted"/>
<dbReference type="AlphaFoldDB" id="A0A7D5GQ71"/>
<accession>A0A7D5GQ71</accession>
<keyword evidence="3" id="KW-1185">Reference proteome</keyword>
<dbReference type="SUPFAM" id="SSF53448">
    <property type="entry name" value="Nucleotide-diphospho-sugar transferases"/>
    <property type="match status" value="1"/>
</dbReference>
<keyword evidence="2" id="KW-0808">Transferase</keyword>
<evidence type="ECO:0000313" key="3">
    <source>
        <dbReference type="Proteomes" id="UP000509241"/>
    </source>
</evidence>
<dbReference type="InterPro" id="IPR029044">
    <property type="entry name" value="Nucleotide-diphossugar_trans"/>
</dbReference>
<dbReference type="Proteomes" id="UP000509241">
    <property type="component" value="Chromosome"/>
</dbReference>
<gene>
    <name evidence="2" type="ORF">HYG82_06040</name>
</gene>
<protein>
    <submittedName>
        <fullName evidence="2">NTP transferase domain-containing protein</fullName>
    </submittedName>
</protein>
<dbReference type="RefSeq" id="WP_179264385.1">
    <property type="nucleotide sequence ID" value="NZ_CP058601.1"/>
</dbReference>
<name>A0A7D5GQ71_9EURY</name>
<dbReference type="Gene3D" id="3.90.550.10">
    <property type="entry name" value="Spore Coat Polysaccharide Biosynthesis Protein SpsA, Chain A"/>
    <property type="match status" value="1"/>
</dbReference>